<reference evidence="12" key="1">
    <citation type="submission" date="2023-02" db="EMBL/GenBank/DDBJ databases">
        <authorList>
            <person name="Palmer J.M."/>
        </authorList>
    </citation>
    <scope>NUCLEOTIDE SEQUENCE</scope>
    <source>
        <strain evidence="12">FW57</strain>
    </source>
</reference>
<dbReference type="EC" id="1.1.1.27" evidence="3 9"/>
<dbReference type="CDD" id="cd05292">
    <property type="entry name" value="LDH_2"/>
    <property type="match status" value="1"/>
</dbReference>
<feature type="binding site" evidence="8">
    <location>
        <position position="108"/>
    </location>
    <ligand>
        <name>NAD(+)</name>
        <dbReference type="ChEBI" id="CHEBI:57540"/>
    </ligand>
</feature>
<organism evidence="12 13">
    <name type="scientific">Staphylotrichum longicolle</name>
    <dbReference type="NCBI Taxonomy" id="669026"/>
    <lineage>
        <taxon>Eukaryota</taxon>
        <taxon>Fungi</taxon>
        <taxon>Dikarya</taxon>
        <taxon>Ascomycota</taxon>
        <taxon>Pezizomycotina</taxon>
        <taxon>Sordariomycetes</taxon>
        <taxon>Sordariomycetidae</taxon>
        <taxon>Sordariales</taxon>
        <taxon>Chaetomiaceae</taxon>
        <taxon>Staphylotrichum</taxon>
    </lineage>
</organism>
<dbReference type="SUPFAM" id="SSF56327">
    <property type="entry name" value="LDH C-terminal domain-like"/>
    <property type="match status" value="1"/>
</dbReference>
<evidence type="ECO:0000313" key="13">
    <source>
        <dbReference type="Proteomes" id="UP001197093"/>
    </source>
</evidence>
<dbReference type="FunFam" id="3.40.50.720:FF:000018">
    <property type="entry name" value="Malate dehydrogenase"/>
    <property type="match status" value="1"/>
</dbReference>
<evidence type="ECO:0000256" key="5">
    <source>
        <dbReference type="ARBA" id="ARBA00023027"/>
    </source>
</evidence>
<dbReference type="HAMAP" id="MF_00488">
    <property type="entry name" value="Lactate_dehydrog"/>
    <property type="match status" value="1"/>
</dbReference>
<evidence type="ECO:0000259" key="11">
    <source>
        <dbReference type="Pfam" id="PF02866"/>
    </source>
</evidence>
<dbReference type="EMBL" id="JAHCVI010000001">
    <property type="protein sequence ID" value="KAG7292816.1"/>
    <property type="molecule type" value="Genomic_DNA"/>
</dbReference>
<feature type="active site" description="Proton acceptor" evidence="7">
    <location>
        <position position="188"/>
    </location>
</feature>
<gene>
    <name evidence="12" type="ORF">NEMBOFW57_002860</name>
</gene>
<keyword evidence="4 9" id="KW-0560">Oxidoreductase</keyword>
<evidence type="ECO:0000256" key="1">
    <source>
        <dbReference type="ARBA" id="ARBA00004843"/>
    </source>
</evidence>
<keyword evidence="5 8" id="KW-0520">NAD</keyword>
<sequence length="341" mass="36570">MESPPMPLQAGAADVRSIKIVVVGAGSVGVTTAYALLLDGLAADIVLIDIDTNRAQGEVMDLSHAAHFAQARVRVGDYEDCANAAAVVITAGVNQKPGQTRLDLVKTNYALFEDVVPRIAHHAPDTILIVATNPVDVLTHAAHRLSGFPLERVIGSGTAMDTTRFRHELGKHYGVNPRNVHAVIVGEHGDSQLPVWSLATIAGMRLKDYCQAAGVEYDESKLEACAKRTKEAAYQIIQRKGKTNYGVASVLVSILQPIVTNSDAIVTVSRVGTYGGVEDVALSMPCKLNRRGAHQDVPLLLAQSEQEALRRSALSIKEVLSALEDSPHLVEDQRGNIRAEL</sequence>
<dbReference type="NCBIfam" id="NF000824">
    <property type="entry name" value="PRK00066.1"/>
    <property type="match status" value="1"/>
</dbReference>
<dbReference type="InterPro" id="IPR001557">
    <property type="entry name" value="L-lactate/malate_DH"/>
</dbReference>
<proteinExistence type="inferred from homology"/>
<feature type="domain" description="Lactate/malate dehydrogenase N-terminal" evidence="10">
    <location>
        <begin position="18"/>
        <end position="155"/>
    </location>
</feature>
<evidence type="ECO:0000256" key="3">
    <source>
        <dbReference type="ARBA" id="ARBA00012967"/>
    </source>
</evidence>
<dbReference type="InterPro" id="IPR036291">
    <property type="entry name" value="NAD(P)-bd_dom_sf"/>
</dbReference>
<dbReference type="GO" id="GO:0005737">
    <property type="term" value="C:cytoplasm"/>
    <property type="evidence" value="ECO:0007669"/>
    <property type="project" value="InterPro"/>
</dbReference>
<dbReference type="PIRSF" id="PIRSF000102">
    <property type="entry name" value="Lac_mal_DH"/>
    <property type="match status" value="1"/>
</dbReference>
<dbReference type="GO" id="GO:0006089">
    <property type="term" value="P:lactate metabolic process"/>
    <property type="evidence" value="ECO:0007669"/>
    <property type="project" value="TreeGrafter"/>
</dbReference>
<dbReference type="InterPro" id="IPR011304">
    <property type="entry name" value="L-lactate_DH"/>
</dbReference>
<dbReference type="PROSITE" id="PS00064">
    <property type="entry name" value="L_LDH"/>
    <property type="match status" value="1"/>
</dbReference>
<evidence type="ECO:0000313" key="12">
    <source>
        <dbReference type="EMBL" id="KAG7292816.1"/>
    </source>
</evidence>
<dbReference type="PRINTS" id="PR00086">
    <property type="entry name" value="LLDHDRGNASE"/>
</dbReference>
<dbReference type="Gene3D" id="3.40.50.720">
    <property type="entry name" value="NAD(P)-binding Rossmann-like Domain"/>
    <property type="match status" value="1"/>
</dbReference>
<dbReference type="PANTHER" id="PTHR43128:SF16">
    <property type="entry name" value="L-LACTATE DEHYDROGENASE"/>
    <property type="match status" value="1"/>
</dbReference>
<dbReference type="SUPFAM" id="SSF51735">
    <property type="entry name" value="NAD(P)-binding Rossmann-fold domains"/>
    <property type="match status" value="1"/>
</dbReference>
<comment type="caution">
    <text evidence="12">The sequence shown here is derived from an EMBL/GenBank/DDBJ whole genome shotgun (WGS) entry which is preliminary data.</text>
</comment>
<dbReference type="NCBIfam" id="TIGR01771">
    <property type="entry name" value="L-LDH-NAD"/>
    <property type="match status" value="1"/>
</dbReference>
<evidence type="ECO:0000256" key="2">
    <source>
        <dbReference type="ARBA" id="ARBA00006054"/>
    </source>
</evidence>
<dbReference type="InterPro" id="IPR001236">
    <property type="entry name" value="Lactate/malate_DH_N"/>
</dbReference>
<dbReference type="PANTHER" id="PTHR43128">
    <property type="entry name" value="L-2-HYDROXYCARBOXYLATE DEHYDROGENASE (NAD(P)(+))"/>
    <property type="match status" value="1"/>
</dbReference>
<evidence type="ECO:0000256" key="9">
    <source>
        <dbReference type="RuleBase" id="RU000496"/>
    </source>
</evidence>
<feature type="domain" description="Lactate/malate dehydrogenase C-terminal" evidence="11">
    <location>
        <begin position="158"/>
        <end position="320"/>
    </location>
</feature>
<dbReference type="InterPro" id="IPR018177">
    <property type="entry name" value="L-lactate_DH_AS"/>
</dbReference>
<dbReference type="Gene3D" id="3.90.110.10">
    <property type="entry name" value="Lactate dehydrogenase/glycoside hydrolase, family 4, C-terminal"/>
    <property type="match status" value="1"/>
</dbReference>
<dbReference type="InterPro" id="IPR022383">
    <property type="entry name" value="Lactate/malate_DH_C"/>
</dbReference>
<protein>
    <recommendedName>
        <fullName evidence="3 9">L-lactate dehydrogenase</fullName>
        <ecNumber evidence="3 9">1.1.1.27</ecNumber>
    </recommendedName>
</protein>
<feature type="binding site" evidence="8">
    <location>
        <position position="49"/>
    </location>
    <ligand>
        <name>NAD(+)</name>
        <dbReference type="ChEBI" id="CHEBI:57540"/>
    </ligand>
</feature>
<keyword evidence="13" id="KW-1185">Reference proteome</keyword>
<dbReference type="AlphaFoldDB" id="A0AAD4I2U4"/>
<evidence type="ECO:0000256" key="4">
    <source>
        <dbReference type="ARBA" id="ARBA00023002"/>
    </source>
</evidence>
<feature type="binding site" evidence="8">
    <location>
        <begin position="24"/>
        <end position="29"/>
    </location>
    <ligand>
        <name>NAD(+)</name>
        <dbReference type="ChEBI" id="CHEBI:57540"/>
    </ligand>
</feature>
<comment type="pathway">
    <text evidence="1 9">Fermentation; pyruvate fermentation to lactate; (S)-lactate from pyruvate: step 1/1.</text>
</comment>
<evidence type="ECO:0000256" key="8">
    <source>
        <dbReference type="PIRSR" id="PIRSR000102-3"/>
    </source>
</evidence>
<name>A0AAD4I2U4_9PEZI</name>
<evidence type="ECO:0000256" key="6">
    <source>
        <dbReference type="ARBA" id="ARBA00049258"/>
    </source>
</evidence>
<evidence type="ECO:0000256" key="7">
    <source>
        <dbReference type="PIRSR" id="PIRSR000102-1"/>
    </source>
</evidence>
<dbReference type="Pfam" id="PF00056">
    <property type="entry name" value="Ldh_1_N"/>
    <property type="match status" value="1"/>
</dbReference>
<comment type="catalytic activity">
    <reaction evidence="6 9">
        <text>(S)-lactate + NAD(+) = pyruvate + NADH + H(+)</text>
        <dbReference type="Rhea" id="RHEA:23444"/>
        <dbReference type="ChEBI" id="CHEBI:15361"/>
        <dbReference type="ChEBI" id="CHEBI:15378"/>
        <dbReference type="ChEBI" id="CHEBI:16651"/>
        <dbReference type="ChEBI" id="CHEBI:57540"/>
        <dbReference type="ChEBI" id="CHEBI:57945"/>
        <dbReference type="EC" id="1.1.1.27"/>
    </reaction>
</comment>
<dbReference type="GO" id="GO:0004459">
    <property type="term" value="F:L-lactate dehydrogenase (NAD+) activity"/>
    <property type="evidence" value="ECO:0007669"/>
    <property type="project" value="UniProtKB-EC"/>
</dbReference>
<accession>A0AAD4I2U4</accession>
<evidence type="ECO:0000259" key="10">
    <source>
        <dbReference type="Pfam" id="PF00056"/>
    </source>
</evidence>
<dbReference type="Proteomes" id="UP001197093">
    <property type="component" value="Unassembled WGS sequence"/>
</dbReference>
<dbReference type="InterPro" id="IPR015955">
    <property type="entry name" value="Lactate_DH/Glyco_Ohase_4_C"/>
</dbReference>
<comment type="similarity">
    <text evidence="2">Belongs to the LDH/MDH superfamily. LDH family.</text>
</comment>
<dbReference type="Pfam" id="PF02866">
    <property type="entry name" value="Ldh_1_C"/>
    <property type="match status" value="1"/>
</dbReference>